<dbReference type="Proteomes" id="UP001367676">
    <property type="component" value="Unassembled WGS sequence"/>
</dbReference>
<evidence type="ECO:0000313" key="2">
    <source>
        <dbReference type="Proteomes" id="UP001367676"/>
    </source>
</evidence>
<dbReference type="EMBL" id="JBBCAQ010000022">
    <property type="protein sequence ID" value="KAK7590569.1"/>
    <property type="molecule type" value="Genomic_DNA"/>
</dbReference>
<comment type="caution">
    <text evidence="1">The sequence shown here is derived from an EMBL/GenBank/DDBJ whole genome shotgun (WGS) entry which is preliminary data.</text>
</comment>
<reference evidence="1 2" key="1">
    <citation type="submission" date="2024-03" db="EMBL/GenBank/DDBJ databases">
        <title>Adaptation during the transition from Ophiocordyceps entomopathogen to insect associate is accompanied by gene loss and intensified selection.</title>
        <authorList>
            <person name="Ward C.M."/>
            <person name="Onetto C.A."/>
            <person name="Borneman A.R."/>
        </authorList>
    </citation>
    <scope>NUCLEOTIDE SEQUENCE [LARGE SCALE GENOMIC DNA]</scope>
    <source>
        <strain evidence="1">AWRI1</strain>
        <tissue evidence="1">Single Adult Female</tissue>
    </source>
</reference>
<name>A0AAN9Y3X6_9HEMI</name>
<accession>A0AAN9Y3X6</accession>
<gene>
    <name evidence="1" type="ORF">V9T40_002182</name>
</gene>
<proteinExistence type="predicted"/>
<organism evidence="1 2">
    <name type="scientific">Parthenolecanium corni</name>
    <dbReference type="NCBI Taxonomy" id="536013"/>
    <lineage>
        <taxon>Eukaryota</taxon>
        <taxon>Metazoa</taxon>
        <taxon>Ecdysozoa</taxon>
        <taxon>Arthropoda</taxon>
        <taxon>Hexapoda</taxon>
        <taxon>Insecta</taxon>
        <taxon>Pterygota</taxon>
        <taxon>Neoptera</taxon>
        <taxon>Paraneoptera</taxon>
        <taxon>Hemiptera</taxon>
        <taxon>Sternorrhyncha</taxon>
        <taxon>Coccoidea</taxon>
        <taxon>Coccidae</taxon>
        <taxon>Parthenolecanium</taxon>
    </lineage>
</organism>
<protein>
    <submittedName>
        <fullName evidence="1">Uncharacterized protein</fullName>
    </submittedName>
</protein>
<dbReference type="AlphaFoldDB" id="A0AAN9Y3X6"/>
<keyword evidence="2" id="KW-1185">Reference proteome</keyword>
<sequence>MVILSSLVFTLFTEQFIFVNPNLSPAEPVDNDDPFSHLKRLVVKLPSTEGVGNNQNANVKVLSLQGFQNLPAAEIVGPRSCPFYHVTTVESQYLKRVREFELL</sequence>
<evidence type="ECO:0000313" key="1">
    <source>
        <dbReference type="EMBL" id="KAK7590569.1"/>
    </source>
</evidence>